<reference evidence="2 4" key="2">
    <citation type="submission" date="2016-10" db="EMBL/GenBank/DDBJ databases">
        <authorList>
            <person name="Varghese N."/>
            <person name="Submissions S."/>
        </authorList>
    </citation>
    <scope>NUCLEOTIDE SEQUENCE [LARGE SCALE GENOMIC DNA]</scope>
    <source>
        <strain evidence="2 4">BS3111</strain>
    </source>
</reference>
<dbReference type="AlphaFoldDB" id="A0A0R2ZML1"/>
<dbReference type="OrthoDB" id="9134754at2"/>
<proteinExistence type="predicted"/>
<accession>A0A0R2ZML1</accession>
<evidence type="ECO:0000313" key="2">
    <source>
        <dbReference type="EMBL" id="SDR83724.1"/>
    </source>
</evidence>
<dbReference type="Proteomes" id="UP000052019">
    <property type="component" value="Unassembled WGS sequence"/>
</dbReference>
<dbReference type="Proteomes" id="UP000183126">
    <property type="component" value="Chromosome I"/>
</dbReference>
<gene>
    <name evidence="2" type="ORF">SAMN04490205_0598</name>
    <name evidence="1" type="ORF">TU79_14705</name>
</gene>
<protein>
    <submittedName>
        <fullName evidence="1">Uncharacterized protein</fullName>
    </submittedName>
</protein>
<sequence>MEGEEGKKTQLFVGFRKANGQIGYISESLSIPEFFEMVRPSDNHGRVLVDFSPVIEALHALHKEAGDEAVISKYKSMYSYWHDSISYSDLQIRLPKCENLSVAANELLAILEDRVTKHSRAYRGRRIGDSNDNLKVILALEKDVNIVIDTLLCFIHSKASLEISSFKKDVVLGGYCTQLLSVLEDLLTKVIDYSTYNDNFKLESDSLLFHLAITNNDDVESYSRLLPNFGIKKDLRLDVLHRGESYEFTDGHNDRYMEVVTRYRVPDGNELKIAKVLRNLCYKVRSMSGLIHTLKHEVVRWDPSENSIDELKDLIRLPPSTVNT</sequence>
<name>A0A0R2ZML1_9PSED</name>
<evidence type="ECO:0000313" key="4">
    <source>
        <dbReference type="Proteomes" id="UP000183126"/>
    </source>
</evidence>
<dbReference type="RefSeq" id="WP_057008645.1">
    <property type="nucleotide sequence ID" value="NZ_JYLK01000009.1"/>
</dbReference>
<keyword evidence="4" id="KW-1185">Reference proteome</keyword>
<evidence type="ECO:0000313" key="1">
    <source>
        <dbReference type="EMBL" id="KRP59441.1"/>
    </source>
</evidence>
<dbReference type="EMBL" id="JYLK01000009">
    <property type="protein sequence ID" value="KRP59441.1"/>
    <property type="molecule type" value="Genomic_DNA"/>
</dbReference>
<reference evidence="1 3" key="1">
    <citation type="submission" date="2015-02" db="EMBL/GenBank/DDBJ databases">
        <title>Two Pseudomonas sp. nov. isolated from raw milk.</title>
        <authorList>
            <person name="Wenning M."/>
            <person name="von Neubeck M."/>
            <person name="Huptas C."/>
            <person name="Scherer S."/>
        </authorList>
    </citation>
    <scope>NUCLEOTIDE SEQUENCE [LARGE SCALE GENOMIC DNA]</scope>
    <source>
        <strain evidence="1 3">DSM 14937</strain>
    </source>
</reference>
<evidence type="ECO:0000313" key="3">
    <source>
        <dbReference type="Proteomes" id="UP000052019"/>
    </source>
</evidence>
<dbReference type="EMBL" id="LT629760">
    <property type="protein sequence ID" value="SDR83724.1"/>
    <property type="molecule type" value="Genomic_DNA"/>
</dbReference>
<dbReference type="PATRIC" id="fig|200450.4.peg.4982"/>
<organism evidence="1 3">
    <name type="scientific">Pseudomonas trivialis</name>
    <dbReference type="NCBI Taxonomy" id="200450"/>
    <lineage>
        <taxon>Bacteria</taxon>
        <taxon>Pseudomonadati</taxon>
        <taxon>Pseudomonadota</taxon>
        <taxon>Gammaproteobacteria</taxon>
        <taxon>Pseudomonadales</taxon>
        <taxon>Pseudomonadaceae</taxon>
        <taxon>Pseudomonas</taxon>
    </lineage>
</organism>